<keyword evidence="4" id="KW-1185">Reference proteome</keyword>
<dbReference type="Gene3D" id="3.40.190.10">
    <property type="entry name" value="Periplasmic binding protein-like II"/>
    <property type="match status" value="2"/>
</dbReference>
<proteinExistence type="predicted"/>
<accession>A0ABY1CFP7</accession>
<dbReference type="Proteomes" id="UP000198970">
    <property type="component" value="Chromosome I"/>
</dbReference>
<name>A0ABY1CFP7_9FIRM</name>
<dbReference type="EMBL" id="LT630003">
    <property type="protein sequence ID" value="SEU00831.1"/>
    <property type="molecule type" value="Genomic_DNA"/>
</dbReference>
<evidence type="ECO:0000313" key="3">
    <source>
        <dbReference type="EMBL" id="SEU00831.1"/>
    </source>
</evidence>
<dbReference type="PANTHER" id="PTHR30006">
    <property type="entry name" value="THIAMINE-BINDING PERIPLASMIC PROTEIN-RELATED"/>
    <property type="match status" value="1"/>
</dbReference>
<keyword evidence="2" id="KW-1133">Transmembrane helix</keyword>
<dbReference type="Pfam" id="PF13416">
    <property type="entry name" value="SBP_bac_8"/>
    <property type="match status" value="1"/>
</dbReference>
<organism evidence="3 4">
    <name type="scientific">Lacrimispora sphenoides JCM 1415</name>
    <dbReference type="NCBI Taxonomy" id="1297793"/>
    <lineage>
        <taxon>Bacteria</taxon>
        <taxon>Bacillati</taxon>
        <taxon>Bacillota</taxon>
        <taxon>Clostridia</taxon>
        <taxon>Lachnospirales</taxon>
        <taxon>Lachnospiraceae</taxon>
        <taxon>Lacrimispora</taxon>
    </lineage>
</organism>
<evidence type="ECO:0000313" key="4">
    <source>
        <dbReference type="Proteomes" id="UP000198970"/>
    </source>
</evidence>
<dbReference type="SUPFAM" id="SSF53850">
    <property type="entry name" value="Periplasmic binding protein-like II"/>
    <property type="match status" value="1"/>
</dbReference>
<dbReference type="PANTHER" id="PTHR30006:SF2">
    <property type="entry name" value="ABC TRANSPORTER SUBSTRATE-BINDING PROTEIN"/>
    <property type="match status" value="1"/>
</dbReference>
<evidence type="ECO:0000256" key="1">
    <source>
        <dbReference type="ARBA" id="ARBA00022729"/>
    </source>
</evidence>
<keyword evidence="2" id="KW-0812">Transmembrane</keyword>
<keyword evidence="1" id="KW-0732">Signal</keyword>
<sequence length="355" mass="39854">MMEETNMVFKRWFAHLLFLSVLASAVIMIYLINPLPNLKRSESGEKEELVVYSSERTEFMDCVLSLFEEKYNIPVKLVTGENEELITTLKDGKGMPSVDVLMGVSPLELYGNEALFQRYVSKNHQYISVSYQQENGFSTVYLLSGNCIVVNKTLARDIDITGYTDLLKPELAGRIAMSDPYYSMMGFSHMINILEITGGSNSETAWDFYKSLLEQSKVQLSAEEVYSGVAKGKYVAGLAYDEVCASLIKEGADIAIVYPVEGSLFMTKNAAILNDAPHLEYAELFIDFLISKDMQDIFGTVLTARPVRIVAQISGYLSSKDSIPSVLPDFESYSKSKTELKKRYRESLIEVSENE</sequence>
<gene>
    <name evidence="3" type="ORF">SAMN02745906_3898</name>
</gene>
<reference evidence="3 4" key="1">
    <citation type="submission" date="2016-10" db="EMBL/GenBank/DDBJ databases">
        <authorList>
            <person name="Varghese N."/>
            <person name="Submissions S."/>
        </authorList>
    </citation>
    <scope>NUCLEOTIDE SEQUENCE [LARGE SCALE GENOMIC DNA]</scope>
    <source>
        <strain evidence="3 4">ATCC 19403</strain>
    </source>
</reference>
<keyword evidence="2" id="KW-0472">Membrane</keyword>
<dbReference type="InterPro" id="IPR006059">
    <property type="entry name" value="SBP"/>
</dbReference>
<evidence type="ECO:0000256" key="2">
    <source>
        <dbReference type="SAM" id="Phobius"/>
    </source>
</evidence>
<protein>
    <submittedName>
        <fullName evidence="3">Iron(III) transport system substrate-binding protein</fullName>
    </submittedName>
</protein>
<feature type="transmembrane region" description="Helical" evidence="2">
    <location>
        <begin position="12"/>
        <end position="32"/>
    </location>
</feature>